<evidence type="ECO:0000313" key="2">
    <source>
        <dbReference type="WBParaSite" id="Pan_g23508.t1"/>
    </source>
</evidence>
<dbReference type="Proteomes" id="UP000492821">
    <property type="component" value="Unassembled WGS sequence"/>
</dbReference>
<keyword evidence="1" id="KW-1185">Reference proteome</keyword>
<dbReference type="AlphaFoldDB" id="A0A7E4VP06"/>
<organism evidence="1 2">
    <name type="scientific">Panagrellus redivivus</name>
    <name type="common">Microworm</name>
    <dbReference type="NCBI Taxonomy" id="6233"/>
    <lineage>
        <taxon>Eukaryota</taxon>
        <taxon>Metazoa</taxon>
        <taxon>Ecdysozoa</taxon>
        <taxon>Nematoda</taxon>
        <taxon>Chromadorea</taxon>
        <taxon>Rhabditida</taxon>
        <taxon>Tylenchina</taxon>
        <taxon>Panagrolaimomorpha</taxon>
        <taxon>Panagrolaimoidea</taxon>
        <taxon>Panagrolaimidae</taxon>
        <taxon>Panagrellus</taxon>
    </lineage>
</organism>
<reference evidence="2" key="2">
    <citation type="submission" date="2020-10" db="UniProtKB">
        <authorList>
            <consortium name="WormBaseParasite"/>
        </authorList>
    </citation>
    <scope>IDENTIFICATION</scope>
</reference>
<name>A0A7E4VP06_PANRE</name>
<accession>A0A7E4VP06</accession>
<sequence>MPDQPTKLQRLDMNVNSLDVIRDLDFKEFFEKQPSGFQMELTIMSLPVHCYPEFETIINRYFIFKCTEEFAHLTVSLDGSSHFINLK</sequence>
<reference evidence="1" key="1">
    <citation type="journal article" date="2013" name="Genetics">
        <title>The draft genome and transcriptome of Panagrellus redivivus are shaped by the harsh demands of a free-living lifestyle.</title>
        <authorList>
            <person name="Srinivasan J."/>
            <person name="Dillman A.R."/>
            <person name="Macchietto M.G."/>
            <person name="Heikkinen L."/>
            <person name="Lakso M."/>
            <person name="Fracchia K.M."/>
            <person name="Antoshechkin I."/>
            <person name="Mortazavi A."/>
            <person name="Wong G."/>
            <person name="Sternberg P.W."/>
        </authorList>
    </citation>
    <scope>NUCLEOTIDE SEQUENCE [LARGE SCALE GENOMIC DNA]</scope>
    <source>
        <strain evidence="1">MT8872</strain>
    </source>
</reference>
<dbReference type="WBParaSite" id="Pan_g23508.t1">
    <property type="protein sequence ID" value="Pan_g23508.t1"/>
    <property type="gene ID" value="Pan_g23508"/>
</dbReference>
<protein>
    <submittedName>
        <fullName evidence="2">FTH domain-containing protein</fullName>
    </submittedName>
</protein>
<evidence type="ECO:0000313" key="1">
    <source>
        <dbReference type="Proteomes" id="UP000492821"/>
    </source>
</evidence>
<proteinExistence type="predicted"/>